<reference evidence="2 3" key="1">
    <citation type="submission" date="2023-07" db="EMBL/GenBank/DDBJ databases">
        <title>Description of novel actinomycetes strains, isolated from tidal flat sediment.</title>
        <authorList>
            <person name="Lu C."/>
        </authorList>
    </citation>
    <scope>NUCLEOTIDE SEQUENCE [LARGE SCALE GENOMIC DNA]</scope>
    <source>
        <strain evidence="2 3">SYSU T00b441</strain>
    </source>
</reference>
<dbReference type="EMBL" id="JAUQYP010000001">
    <property type="protein sequence ID" value="MDO8107232.1"/>
    <property type="molecule type" value="Genomic_DNA"/>
</dbReference>
<dbReference type="RefSeq" id="WP_304600864.1">
    <property type="nucleotide sequence ID" value="NZ_JAUQYP010000001.1"/>
</dbReference>
<evidence type="ECO:0000256" key="1">
    <source>
        <dbReference type="SAM" id="MobiDB-lite"/>
    </source>
</evidence>
<dbReference type="SUPFAM" id="SSF52540">
    <property type="entry name" value="P-loop containing nucleoside triphosphate hydrolases"/>
    <property type="match status" value="1"/>
</dbReference>
<protein>
    <submittedName>
        <fullName evidence="2">ABC transporter</fullName>
    </submittedName>
</protein>
<dbReference type="InterPro" id="IPR027417">
    <property type="entry name" value="P-loop_NTPase"/>
</dbReference>
<name>A0ABT9DDX6_9CELL</name>
<keyword evidence="3" id="KW-1185">Reference proteome</keyword>
<proteinExistence type="predicted"/>
<gene>
    <name evidence="2" type="ORF">Q6348_08495</name>
</gene>
<dbReference type="Gene3D" id="3.40.50.300">
    <property type="entry name" value="P-loop containing nucleotide triphosphate hydrolases"/>
    <property type="match status" value="1"/>
</dbReference>
<dbReference type="Proteomes" id="UP001232536">
    <property type="component" value="Unassembled WGS sequence"/>
</dbReference>
<accession>A0ABT9DDX6</accession>
<evidence type="ECO:0000313" key="2">
    <source>
        <dbReference type="EMBL" id="MDO8107232.1"/>
    </source>
</evidence>
<comment type="caution">
    <text evidence="2">The sequence shown here is derived from an EMBL/GenBank/DDBJ whole genome shotgun (WGS) entry which is preliminary data.</text>
</comment>
<feature type="region of interest" description="Disordered" evidence="1">
    <location>
        <begin position="1"/>
        <end position="40"/>
    </location>
</feature>
<evidence type="ECO:0000313" key="3">
    <source>
        <dbReference type="Proteomes" id="UP001232536"/>
    </source>
</evidence>
<organism evidence="2 3">
    <name type="scientific">Actinotalea lenta</name>
    <dbReference type="NCBI Taxonomy" id="3064654"/>
    <lineage>
        <taxon>Bacteria</taxon>
        <taxon>Bacillati</taxon>
        <taxon>Actinomycetota</taxon>
        <taxon>Actinomycetes</taxon>
        <taxon>Micrococcales</taxon>
        <taxon>Cellulomonadaceae</taxon>
        <taxon>Actinotalea</taxon>
    </lineage>
</organism>
<sequence length="622" mass="65049">MSHASYDPRAGSGAPGGDPTPPGDRTAARPTEPGPGGADLAAGLAEVRTAVAALRLPLEVAGAAQARAEAARLTAQLDDHLLPRVRQMGAPLLAVVGGSTGAGKSTLVNSLVGAVVSPAGVLRPTTRSPVLVHHPDDAAWFAGDRVLPGLARWRGEGEGPRSLRLVAHAAVPRGLALLDAPDIDSVVADNRELGAQLLGAADLWVFCTTAARYADAVPWELLAQAAARRAAVGVVLDRLEAAERDAVSADLGRMMAEHGLVGARLLAVPEARLAGGLLPDAAAAPVRDWLQGLVADADARDLLVRTTVHGAVADLVARVPALADAADAQVAHAGWLAQVAVDAYAEATRTVTEVASDGTMLRGEVLARWQEFIGTGELLRALEAKVSSWRDRITAALRGRRAPEPVTAAIGAGLVDVVADAADRAAERVWTTWHADPAGRVLLDRLRLSRSSADLRDRVAAEVRAWQGGVLELVGTEGADRRVTARVLSFGVNGLGAALMILIFAQTGGLTGAEVGVAGGAAVLAQRLLEAIFGDDAVRRLTRVAEADLAARVDRVLRDEADRTRAPLDALDVRTDGSALRAALALVRVPDVPTPPAPPSRRERREARPERGLRAWWRRLWS</sequence>